<protein>
    <recommendedName>
        <fullName evidence="1">Xaa-Pro dipeptidyl-peptidase-like domain-containing protein</fullName>
    </recommendedName>
</protein>
<gene>
    <name evidence="2" type="ORF">BP01DRAFT_424893</name>
</gene>
<organism evidence="2 3">
    <name type="scientific">Aspergillus saccharolyticus JOP 1030-1</name>
    <dbReference type="NCBI Taxonomy" id="1450539"/>
    <lineage>
        <taxon>Eukaryota</taxon>
        <taxon>Fungi</taxon>
        <taxon>Dikarya</taxon>
        <taxon>Ascomycota</taxon>
        <taxon>Pezizomycotina</taxon>
        <taxon>Eurotiomycetes</taxon>
        <taxon>Eurotiomycetidae</taxon>
        <taxon>Eurotiales</taxon>
        <taxon>Aspergillaceae</taxon>
        <taxon>Aspergillus</taxon>
        <taxon>Aspergillus subgen. Circumdati</taxon>
    </lineage>
</organism>
<evidence type="ECO:0000313" key="2">
    <source>
        <dbReference type="EMBL" id="PYH43345.1"/>
    </source>
</evidence>
<dbReference type="Proteomes" id="UP000248349">
    <property type="component" value="Unassembled WGS sequence"/>
</dbReference>
<dbReference type="EMBL" id="KZ821244">
    <property type="protein sequence ID" value="PYH43345.1"/>
    <property type="molecule type" value="Genomic_DNA"/>
</dbReference>
<dbReference type="AlphaFoldDB" id="A0A318Z7R3"/>
<keyword evidence="3" id="KW-1185">Reference proteome</keyword>
<evidence type="ECO:0000259" key="1">
    <source>
        <dbReference type="Pfam" id="PF02129"/>
    </source>
</evidence>
<dbReference type="GO" id="GO:0016787">
    <property type="term" value="F:hydrolase activity"/>
    <property type="evidence" value="ECO:0007669"/>
    <property type="project" value="InterPro"/>
</dbReference>
<dbReference type="InterPro" id="IPR029058">
    <property type="entry name" value="AB_hydrolase_fold"/>
</dbReference>
<dbReference type="InterPro" id="IPR000383">
    <property type="entry name" value="Xaa-Pro-like_dom"/>
</dbReference>
<name>A0A318Z7R3_9EURO</name>
<evidence type="ECO:0000313" key="3">
    <source>
        <dbReference type="Proteomes" id="UP000248349"/>
    </source>
</evidence>
<dbReference type="GeneID" id="37080952"/>
<dbReference type="STRING" id="1450539.A0A318Z7R3"/>
<feature type="domain" description="Xaa-Pro dipeptidyl-peptidase-like" evidence="1">
    <location>
        <begin position="26"/>
        <end position="109"/>
    </location>
</feature>
<dbReference type="Gene3D" id="3.40.50.1820">
    <property type="entry name" value="alpha/beta hydrolase"/>
    <property type="match status" value="1"/>
</dbReference>
<dbReference type="OrthoDB" id="2578740at2759"/>
<proteinExistence type="predicted"/>
<sequence>MFPASHFHRGPSLSRDNLNNRMLFFVLEQSPYGKTGTGPQSYDSMAPFRVGLEKNRTLGYENFEAPDPAEWTLHGYAIVNVDARAGGDSESNISFWGQHEAEDIYDIIELVHKAAVVFRLGHLRPHALSHPALKALAPWEGFTDLYRDLVLRSGRPHNENSTQ</sequence>
<dbReference type="RefSeq" id="XP_025429327.1">
    <property type="nucleotide sequence ID" value="XM_025579723.1"/>
</dbReference>
<dbReference type="Pfam" id="PF02129">
    <property type="entry name" value="Peptidase_S15"/>
    <property type="match status" value="1"/>
</dbReference>
<dbReference type="SUPFAM" id="SSF53474">
    <property type="entry name" value="alpha/beta-Hydrolases"/>
    <property type="match status" value="1"/>
</dbReference>
<accession>A0A318Z7R3</accession>
<reference evidence="2 3" key="1">
    <citation type="submission" date="2016-12" db="EMBL/GenBank/DDBJ databases">
        <title>The genomes of Aspergillus section Nigri reveals drivers in fungal speciation.</title>
        <authorList>
            <consortium name="DOE Joint Genome Institute"/>
            <person name="Vesth T.C."/>
            <person name="Nybo J."/>
            <person name="Theobald S."/>
            <person name="Brandl J."/>
            <person name="Frisvad J.C."/>
            <person name="Nielsen K.F."/>
            <person name="Lyhne E.K."/>
            <person name="Kogle M.E."/>
            <person name="Kuo A."/>
            <person name="Riley R."/>
            <person name="Clum A."/>
            <person name="Nolan M."/>
            <person name="Lipzen A."/>
            <person name="Salamov A."/>
            <person name="Henrissat B."/>
            <person name="Wiebenga A."/>
            <person name="De Vries R.P."/>
            <person name="Grigoriev I.V."/>
            <person name="Mortensen U.H."/>
            <person name="Andersen M.R."/>
            <person name="Baker S.E."/>
        </authorList>
    </citation>
    <scope>NUCLEOTIDE SEQUENCE [LARGE SCALE GENOMIC DNA]</scope>
    <source>
        <strain evidence="2 3">JOP 1030-1</strain>
    </source>
</reference>